<dbReference type="PANTHER" id="PTHR47331">
    <property type="entry name" value="PHD-TYPE DOMAIN-CONTAINING PROTEIN"/>
    <property type="match status" value="1"/>
</dbReference>
<dbReference type="PANTHER" id="PTHR47331:SF1">
    <property type="entry name" value="GAG-LIKE PROTEIN"/>
    <property type="match status" value="1"/>
</dbReference>
<dbReference type="GeneID" id="102807396"/>
<reference evidence="2" key="1">
    <citation type="submission" date="2025-08" db="UniProtKB">
        <authorList>
            <consortium name="RefSeq"/>
        </authorList>
    </citation>
    <scope>IDENTIFICATION</scope>
    <source>
        <tissue evidence="2">Testes</tissue>
    </source>
</reference>
<proteinExistence type="predicted"/>
<keyword evidence="1" id="KW-1185">Reference proteome</keyword>
<name>A0ABM0MAH6_SACKO</name>
<protein>
    <submittedName>
        <fullName evidence="2">Uncharacterized protein LOC102807396</fullName>
    </submittedName>
</protein>
<dbReference type="SUPFAM" id="SSF56672">
    <property type="entry name" value="DNA/RNA polymerases"/>
    <property type="match status" value="1"/>
</dbReference>
<dbReference type="InterPro" id="IPR008042">
    <property type="entry name" value="Retrotrans_Pao"/>
</dbReference>
<dbReference type="InterPro" id="IPR043502">
    <property type="entry name" value="DNA/RNA_pol_sf"/>
</dbReference>
<dbReference type="RefSeq" id="XP_006817017.1">
    <property type="nucleotide sequence ID" value="XM_006816954.1"/>
</dbReference>
<dbReference type="Pfam" id="PF05380">
    <property type="entry name" value="Peptidase_A17"/>
    <property type="match status" value="1"/>
</dbReference>
<accession>A0ABM0MAH6</accession>
<evidence type="ECO:0000313" key="2">
    <source>
        <dbReference type="RefSeq" id="XP_006817017.1"/>
    </source>
</evidence>
<evidence type="ECO:0000313" key="1">
    <source>
        <dbReference type="Proteomes" id="UP000694865"/>
    </source>
</evidence>
<dbReference type="Proteomes" id="UP000694865">
    <property type="component" value="Unplaced"/>
</dbReference>
<organism evidence="1 2">
    <name type="scientific">Saccoglossus kowalevskii</name>
    <name type="common">Acorn worm</name>
    <dbReference type="NCBI Taxonomy" id="10224"/>
    <lineage>
        <taxon>Eukaryota</taxon>
        <taxon>Metazoa</taxon>
        <taxon>Hemichordata</taxon>
        <taxon>Enteropneusta</taxon>
        <taxon>Harrimaniidae</taxon>
        <taxon>Saccoglossus</taxon>
    </lineage>
</organism>
<gene>
    <name evidence="2" type="primary">LOC102807396</name>
</gene>
<sequence>MADVEAMFHQVKIPERDMDCLRFYWWPNGNLDNQPEVYRMTAHLFGAVSSPSCSNTALRKTAEDNSDRFKPEVSDVLVNNFYVDDCLKSCRTETEAISLVQNLISICQLGGFNLTKWISNSYTVLETVPVEKRAKDVKQLQLGCDDLPTQRALGVYWAVESDVLGFNIDIQNRPSTRRGILSVISSIYDPLGLAAPFILPGKIILQDLCHRGTGLG</sequence>